<feature type="region of interest" description="Disordered" evidence="1">
    <location>
        <begin position="65"/>
        <end position="96"/>
    </location>
</feature>
<feature type="compositionally biased region" description="Basic and acidic residues" evidence="1">
    <location>
        <begin position="84"/>
        <end position="96"/>
    </location>
</feature>
<evidence type="ECO:0000313" key="3">
    <source>
        <dbReference type="Proteomes" id="UP000828251"/>
    </source>
</evidence>
<dbReference type="EMBL" id="JAIQCV010000003">
    <property type="protein sequence ID" value="KAH1113681.1"/>
    <property type="molecule type" value="Genomic_DNA"/>
</dbReference>
<reference evidence="2 3" key="1">
    <citation type="journal article" date="2021" name="Plant Biotechnol. J.">
        <title>Multi-omics assisted identification of the key and species-specific regulatory components of drought-tolerant mechanisms in Gossypium stocksii.</title>
        <authorList>
            <person name="Yu D."/>
            <person name="Ke L."/>
            <person name="Zhang D."/>
            <person name="Wu Y."/>
            <person name="Sun Y."/>
            <person name="Mei J."/>
            <person name="Sun J."/>
            <person name="Sun Y."/>
        </authorList>
    </citation>
    <scope>NUCLEOTIDE SEQUENCE [LARGE SCALE GENOMIC DNA]</scope>
    <source>
        <strain evidence="3">cv. E1</strain>
        <tissue evidence="2">Leaf</tissue>
    </source>
</reference>
<proteinExistence type="predicted"/>
<keyword evidence="3" id="KW-1185">Reference proteome</keyword>
<protein>
    <submittedName>
        <fullName evidence="2">Uncharacterized protein</fullName>
    </submittedName>
</protein>
<name>A0A9D3W5X3_9ROSI</name>
<organism evidence="2 3">
    <name type="scientific">Gossypium stocksii</name>
    <dbReference type="NCBI Taxonomy" id="47602"/>
    <lineage>
        <taxon>Eukaryota</taxon>
        <taxon>Viridiplantae</taxon>
        <taxon>Streptophyta</taxon>
        <taxon>Embryophyta</taxon>
        <taxon>Tracheophyta</taxon>
        <taxon>Spermatophyta</taxon>
        <taxon>Magnoliopsida</taxon>
        <taxon>eudicotyledons</taxon>
        <taxon>Gunneridae</taxon>
        <taxon>Pentapetalae</taxon>
        <taxon>rosids</taxon>
        <taxon>malvids</taxon>
        <taxon>Malvales</taxon>
        <taxon>Malvaceae</taxon>
        <taxon>Malvoideae</taxon>
        <taxon>Gossypium</taxon>
    </lineage>
</organism>
<evidence type="ECO:0000313" key="2">
    <source>
        <dbReference type="EMBL" id="KAH1113681.1"/>
    </source>
</evidence>
<accession>A0A9D3W5X3</accession>
<dbReference type="Proteomes" id="UP000828251">
    <property type="component" value="Unassembled WGS sequence"/>
</dbReference>
<evidence type="ECO:0000256" key="1">
    <source>
        <dbReference type="SAM" id="MobiDB-lite"/>
    </source>
</evidence>
<sequence>MQSATISDWLFRSKFSTFKPLNGEIKNGYLASVLISIARRQHFDLRRSYGSCVLRTRLRRPSSYRQRLRPPLFRPKIPIPEPHTGTDSKNETQSRG</sequence>
<gene>
    <name evidence="2" type="ORF">J1N35_007059</name>
</gene>
<dbReference type="AlphaFoldDB" id="A0A9D3W5X3"/>
<comment type="caution">
    <text evidence="2">The sequence shown here is derived from an EMBL/GenBank/DDBJ whole genome shotgun (WGS) entry which is preliminary data.</text>
</comment>